<evidence type="ECO:0000256" key="1">
    <source>
        <dbReference type="SAM" id="MobiDB-lite"/>
    </source>
</evidence>
<sequence length="128" mass="14520">MTSIHTIPLHLGDFLSDTVHLSPAELGAYFRLIAFHYRLGPDGLPDDETQLRRVTGMDNKSWRSSRELILGFFEKSGDRRWVHARVQKTLFGIAQKTGQNRDKALKRWNSPNAAASDQQCHGNAIHKP</sequence>
<feature type="region of interest" description="Disordered" evidence="1">
    <location>
        <begin position="109"/>
        <end position="128"/>
    </location>
</feature>
<comment type="caution">
    <text evidence="2">The sequence shown here is derived from an EMBL/GenBank/DDBJ whole genome shotgun (WGS) entry which is preliminary data.</text>
</comment>
<dbReference type="EMBL" id="JAGKQQ010000001">
    <property type="protein sequence ID" value="MBP3958367.1"/>
    <property type="molecule type" value="Genomic_DNA"/>
</dbReference>
<dbReference type="Proteomes" id="UP000676565">
    <property type="component" value="Unassembled WGS sequence"/>
</dbReference>
<evidence type="ECO:0000313" key="3">
    <source>
        <dbReference type="Proteomes" id="UP000676565"/>
    </source>
</evidence>
<reference evidence="2 3" key="1">
    <citation type="submission" date="2021-04" db="EMBL/GenBank/DDBJ databases">
        <authorList>
            <person name="Ivanova A."/>
        </authorList>
    </citation>
    <scope>NUCLEOTIDE SEQUENCE [LARGE SCALE GENOMIC DNA]</scope>
    <source>
        <strain evidence="2 3">G18</strain>
    </source>
</reference>
<name>A0ABS5BX97_9BACT</name>
<feature type="compositionally biased region" description="Polar residues" evidence="1">
    <location>
        <begin position="109"/>
        <end position="121"/>
    </location>
</feature>
<organism evidence="2 3">
    <name type="scientific">Gemmata palustris</name>
    <dbReference type="NCBI Taxonomy" id="2822762"/>
    <lineage>
        <taxon>Bacteria</taxon>
        <taxon>Pseudomonadati</taxon>
        <taxon>Planctomycetota</taxon>
        <taxon>Planctomycetia</taxon>
        <taxon>Gemmatales</taxon>
        <taxon>Gemmataceae</taxon>
        <taxon>Gemmata</taxon>
    </lineage>
</organism>
<dbReference type="RefSeq" id="WP_210658283.1">
    <property type="nucleotide sequence ID" value="NZ_JAGKQQ010000001.1"/>
</dbReference>
<keyword evidence="3" id="KW-1185">Reference proteome</keyword>
<evidence type="ECO:0000313" key="2">
    <source>
        <dbReference type="EMBL" id="MBP3958367.1"/>
    </source>
</evidence>
<protein>
    <submittedName>
        <fullName evidence="2">YdaU family protein</fullName>
    </submittedName>
</protein>
<proteinExistence type="predicted"/>
<accession>A0ABS5BX97</accession>
<dbReference type="InterPro" id="IPR010781">
    <property type="entry name" value="DUF1376"/>
</dbReference>
<gene>
    <name evidence="2" type="ORF">J8F10_24220</name>
</gene>
<dbReference type="Pfam" id="PF07120">
    <property type="entry name" value="DUF1376"/>
    <property type="match status" value="1"/>
</dbReference>